<dbReference type="PIRSF" id="PIRSF005647">
    <property type="entry name" value="CooC"/>
    <property type="match status" value="1"/>
</dbReference>
<keyword evidence="2" id="KW-0067">ATP-binding</keyword>
<dbReference type="GO" id="GO:0009898">
    <property type="term" value="C:cytoplasmic side of plasma membrane"/>
    <property type="evidence" value="ECO:0007669"/>
    <property type="project" value="TreeGrafter"/>
</dbReference>
<dbReference type="InterPro" id="IPR027417">
    <property type="entry name" value="P-loop_NTPase"/>
</dbReference>
<dbReference type="CDD" id="cd02034">
    <property type="entry name" value="CooC1"/>
    <property type="match status" value="1"/>
</dbReference>
<dbReference type="AlphaFoldDB" id="D5Q0V0"/>
<evidence type="ECO:0000313" key="4">
    <source>
        <dbReference type="EMBL" id="EFH08392.1"/>
    </source>
</evidence>
<dbReference type="GO" id="GO:0005829">
    <property type="term" value="C:cytosol"/>
    <property type="evidence" value="ECO:0007669"/>
    <property type="project" value="TreeGrafter"/>
</dbReference>
<dbReference type="Gene3D" id="3.40.50.300">
    <property type="entry name" value="P-loop containing nucleotide triphosphate hydrolases"/>
    <property type="match status" value="1"/>
</dbReference>
<evidence type="ECO:0000259" key="3">
    <source>
        <dbReference type="Pfam" id="PF01656"/>
    </source>
</evidence>
<dbReference type="GO" id="GO:0016887">
    <property type="term" value="F:ATP hydrolysis activity"/>
    <property type="evidence" value="ECO:0007669"/>
    <property type="project" value="TreeGrafter"/>
</dbReference>
<accession>D5Q0V0</accession>
<feature type="domain" description="CobQ/CobB/MinD/ParA nucleotide binding" evidence="3">
    <location>
        <begin position="8"/>
        <end position="237"/>
    </location>
</feature>
<dbReference type="InterPro" id="IPR014433">
    <property type="entry name" value="CooC"/>
</dbReference>
<dbReference type="FunFam" id="3.40.50.300:FF:001573">
    <property type="entry name" value="Carbon monoxide dehydrogenase accessory protein CooC"/>
    <property type="match status" value="1"/>
</dbReference>
<name>D5Q0V0_CLODI</name>
<dbReference type="HOGENOM" id="CLU_082962_0_0_9"/>
<comment type="caution">
    <text evidence="4">The sequence shown here is derived from an EMBL/GenBank/DDBJ whole genome shotgun (WGS) entry which is preliminary data.</text>
</comment>
<reference evidence="4 5" key="1">
    <citation type="submission" date="2010-05" db="EMBL/GenBank/DDBJ databases">
        <authorList>
            <person name="Qin X."/>
            <person name="Bachman B."/>
            <person name="Battles P."/>
            <person name="Bell A."/>
            <person name="Bess C."/>
            <person name="Bickham C."/>
            <person name="Chaboub L."/>
            <person name="Chen D."/>
            <person name="Coyle M."/>
            <person name="Deiros D.R."/>
            <person name="Dinh H."/>
            <person name="Forbes L."/>
            <person name="Fowler G."/>
            <person name="Francisco L."/>
            <person name="Fu Q."/>
            <person name="Gubbala S."/>
            <person name="Hale W."/>
            <person name="Han Y."/>
            <person name="Hemphill L."/>
            <person name="Highlander S.K."/>
            <person name="Hirani K."/>
            <person name="Hogues M."/>
            <person name="Jackson L."/>
            <person name="Jakkamsetti A."/>
            <person name="Javaid M."/>
            <person name="Jiang H."/>
            <person name="Korchina V."/>
            <person name="Kovar C."/>
            <person name="Lara F."/>
            <person name="Lee S."/>
            <person name="Mata R."/>
            <person name="Mathew T."/>
            <person name="Moen C."/>
            <person name="Morales K."/>
            <person name="Munidasa M."/>
            <person name="Nazareth L."/>
            <person name="Ngo R."/>
            <person name="Nguyen L."/>
            <person name="Okwuonu G."/>
            <person name="Ongeri F."/>
            <person name="Patil S."/>
            <person name="Petrosino J."/>
            <person name="Pham C."/>
            <person name="Pham P."/>
            <person name="Pu L.-L."/>
            <person name="Puazo M."/>
            <person name="Raj R."/>
            <person name="Reid J."/>
            <person name="Rouhana J."/>
            <person name="Saada N."/>
            <person name="Shang Y."/>
            <person name="Simmons D."/>
            <person name="Thornton R."/>
            <person name="Warren J."/>
            <person name="Weissenberger G."/>
            <person name="Zhang J."/>
            <person name="Zhang L."/>
            <person name="Zhou C."/>
            <person name="Zhu D."/>
            <person name="Muzny D."/>
            <person name="Worley K."/>
            <person name="Gibbs R."/>
        </authorList>
    </citation>
    <scope>NUCLEOTIDE SEQUENCE [LARGE SCALE GENOMIC DNA]</scope>
    <source>
        <strain evidence="4 5">NAP08</strain>
    </source>
</reference>
<dbReference type="GO" id="GO:0005524">
    <property type="term" value="F:ATP binding"/>
    <property type="evidence" value="ECO:0007669"/>
    <property type="project" value="UniProtKB-KW"/>
</dbReference>
<evidence type="ECO:0000313" key="5">
    <source>
        <dbReference type="Proteomes" id="UP000003227"/>
    </source>
</evidence>
<dbReference type="GO" id="GO:0051782">
    <property type="term" value="P:negative regulation of cell division"/>
    <property type="evidence" value="ECO:0007669"/>
    <property type="project" value="TreeGrafter"/>
</dbReference>
<organism evidence="4 5">
    <name type="scientific">Clostridioides difficile NAP08</name>
    <dbReference type="NCBI Taxonomy" id="525259"/>
    <lineage>
        <taxon>Bacteria</taxon>
        <taxon>Bacillati</taxon>
        <taxon>Bacillota</taxon>
        <taxon>Clostridia</taxon>
        <taxon>Peptostreptococcales</taxon>
        <taxon>Peptostreptococcaceae</taxon>
        <taxon>Clostridioides</taxon>
    </lineage>
</organism>
<dbReference type="PANTHER" id="PTHR43384:SF6">
    <property type="entry name" value="SEPTUM SITE-DETERMINING PROTEIN MIND HOMOLOG, CHLOROPLASTIC"/>
    <property type="match status" value="1"/>
</dbReference>
<keyword evidence="1" id="KW-0547">Nucleotide-binding</keyword>
<protein>
    <submittedName>
        <fullName evidence="4">CobQ/CobB/MinD/ParA nucleotide binding domain protein</fullName>
    </submittedName>
</protein>
<dbReference type="SUPFAM" id="SSF52540">
    <property type="entry name" value="P-loop containing nucleoside triphosphate hydrolases"/>
    <property type="match status" value="1"/>
</dbReference>
<evidence type="ECO:0000256" key="2">
    <source>
        <dbReference type="ARBA" id="ARBA00022840"/>
    </source>
</evidence>
<dbReference type="EMBL" id="ADNX01000015">
    <property type="protein sequence ID" value="EFH08392.1"/>
    <property type="molecule type" value="Genomic_DNA"/>
</dbReference>
<dbReference type="PANTHER" id="PTHR43384">
    <property type="entry name" value="SEPTUM SITE-DETERMINING PROTEIN MIND HOMOLOG, CHLOROPLASTIC-RELATED"/>
    <property type="match status" value="1"/>
</dbReference>
<dbReference type="InterPro" id="IPR050625">
    <property type="entry name" value="ParA/MinD_ATPase"/>
</dbReference>
<dbReference type="Proteomes" id="UP000003227">
    <property type="component" value="Unassembled WGS sequence"/>
</dbReference>
<dbReference type="Pfam" id="PF01656">
    <property type="entry name" value="CbiA"/>
    <property type="match status" value="1"/>
</dbReference>
<dbReference type="InterPro" id="IPR002586">
    <property type="entry name" value="CobQ/CobB/MinD/ParA_Nub-bd_dom"/>
</dbReference>
<proteinExistence type="predicted"/>
<evidence type="ECO:0000256" key="1">
    <source>
        <dbReference type="ARBA" id="ARBA00022741"/>
    </source>
</evidence>
<gene>
    <name evidence="4" type="ORF">HMPREF0220_0532</name>
</gene>
<sequence>MVWIMKIAITGKGGVGKTTFSSMLSRMFAEDGYRVVAVDADPDANLALALGFPKEVYESIVPISEMKKLVSDRTAASVGSFGKMFKMNPKVDDIPENFCKEYNGVRLLTLGTVDSGGTGCVCPEHVLLKRLCSHLILQNKDVVVMDMEAGIEHLGRGTAQGVDAFIVVVEPGERSLQTYRKVKKLGHDIGVNKVFVVGNKIRNKEDEEFIIQNLEDGESLGFIYYNQDVIDSDRANQSPYDSSETTKEQIKAIKDKLMSLKDK</sequence>